<dbReference type="EnsemblProtists" id="PYU1_T011736">
    <property type="protein sequence ID" value="PYU1_T011736"/>
    <property type="gene ID" value="PYU1_G011710"/>
</dbReference>
<evidence type="ECO:0000256" key="1">
    <source>
        <dbReference type="SAM" id="MobiDB-lite"/>
    </source>
</evidence>
<feature type="compositionally biased region" description="Low complexity" evidence="1">
    <location>
        <begin position="1246"/>
        <end position="1271"/>
    </location>
</feature>
<feature type="compositionally biased region" description="Basic and acidic residues" evidence="1">
    <location>
        <begin position="1195"/>
        <end position="1214"/>
    </location>
</feature>
<reference evidence="3" key="1">
    <citation type="journal article" date="2010" name="Genome Biol.">
        <title>Genome sequence of the necrotrophic plant pathogen Pythium ultimum reveals original pathogenicity mechanisms and effector repertoire.</title>
        <authorList>
            <person name="Levesque C.A."/>
            <person name="Brouwer H."/>
            <person name="Cano L."/>
            <person name="Hamilton J.P."/>
            <person name="Holt C."/>
            <person name="Huitema E."/>
            <person name="Raffaele S."/>
            <person name="Robideau G.P."/>
            <person name="Thines M."/>
            <person name="Win J."/>
            <person name="Zerillo M.M."/>
            <person name="Beakes G.W."/>
            <person name="Boore J.L."/>
            <person name="Busam D."/>
            <person name="Dumas B."/>
            <person name="Ferriera S."/>
            <person name="Fuerstenberg S.I."/>
            <person name="Gachon C.M."/>
            <person name="Gaulin E."/>
            <person name="Govers F."/>
            <person name="Grenville-Briggs L."/>
            <person name="Horner N."/>
            <person name="Hostetler J."/>
            <person name="Jiang R.H."/>
            <person name="Johnson J."/>
            <person name="Krajaejun T."/>
            <person name="Lin H."/>
            <person name="Meijer H.J."/>
            <person name="Moore B."/>
            <person name="Morris P."/>
            <person name="Phuntmart V."/>
            <person name="Puiu D."/>
            <person name="Shetty J."/>
            <person name="Stajich J.E."/>
            <person name="Tripathy S."/>
            <person name="Wawra S."/>
            <person name="van West P."/>
            <person name="Whitty B.R."/>
            <person name="Coutinho P.M."/>
            <person name="Henrissat B."/>
            <person name="Martin F."/>
            <person name="Thomas P.D."/>
            <person name="Tyler B.M."/>
            <person name="De Vries R.P."/>
            <person name="Kamoun S."/>
            <person name="Yandell M."/>
            <person name="Tisserat N."/>
            <person name="Buell C.R."/>
        </authorList>
    </citation>
    <scope>NUCLEOTIDE SEQUENCE</scope>
    <source>
        <strain evidence="3">DAOM:BR144</strain>
    </source>
</reference>
<organism evidence="2 3">
    <name type="scientific">Globisporangium ultimum (strain ATCC 200006 / CBS 805.95 / DAOM BR144)</name>
    <name type="common">Pythium ultimum</name>
    <dbReference type="NCBI Taxonomy" id="431595"/>
    <lineage>
        <taxon>Eukaryota</taxon>
        <taxon>Sar</taxon>
        <taxon>Stramenopiles</taxon>
        <taxon>Oomycota</taxon>
        <taxon>Peronosporomycetes</taxon>
        <taxon>Pythiales</taxon>
        <taxon>Pythiaceae</taxon>
        <taxon>Globisporangium</taxon>
    </lineage>
</organism>
<dbReference type="InParanoid" id="K3X3D7"/>
<feature type="region of interest" description="Disordered" evidence="1">
    <location>
        <begin position="951"/>
        <end position="981"/>
    </location>
</feature>
<reference evidence="3" key="2">
    <citation type="submission" date="2010-04" db="EMBL/GenBank/DDBJ databases">
        <authorList>
            <person name="Buell R."/>
            <person name="Hamilton J."/>
            <person name="Hostetler J."/>
        </authorList>
    </citation>
    <scope>NUCLEOTIDE SEQUENCE [LARGE SCALE GENOMIC DNA]</scope>
    <source>
        <strain evidence="3">DAOM:BR144</strain>
    </source>
</reference>
<reference evidence="2" key="3">
    <citation type="submission" date="2015-02" db="UniProtKB">
        <authorList>
            <consortium name="EnsemblProtists"/>
        </authorList>
    </citation>
    <scope>IDENTIFICATION</scope>
    <source>
        <strain evidence="2">DAOM BR144</strain>
    </source>
</reference>
<dbReference type="eggNOG" id="ENOG502S0B0">
    <property type="taxonomic scope" value="Eukaryota"/>
</dbReference>
<feature type="compositionally biased region" description="Low complexity" evidence="1">
    <location>
        <begin position="772"/>
        <end position="793"/>
    </location>
</feature>
<feature type="region of interest" description="Disordered" evidence="1">
    <location>
        <begin position="693"/>
        <end position="841"/>
    </location>
</feature>
<feature type="region of interest" description="Disordered" evidence="1">
    <location>
        <begin position="203"/>
        <end position="223"/>
    </location>
</feature>
<keyword evidence="3" id="KW-1185">Reference proteome</keyword>
<dbReference type="OMA" id="MCELCEA"/>
<feature type="compositionally biased region" description="Low complexity" evidence="1">
    <location>
        <begin position="8"/>
        <end position="34"/>
    </location>
</feature>
<dbReference type="VEuPathDB" id="FungiDB:PYU1_G011710"/>
<feature type="region of interest" description="Disordered" evidence="1">
    <location>
        <begin position="1192"/>
        <end position="1222"/>
    </location>
</feature>
<feature type="compositionally biased region" description="Basic and acidic residues" evidence="1">
    <location>
        <begin position="1087"/>
        <end position="1097"/>
    </location>
</feature>
<sequence>MSGRAHHSSSNNSNKAQPRAPAAAATKSASARSADITCSVCGRLNFSHEATCESCRPAATSGSAGTSKSTAAAAPASSSSTSPRTTAILKAQQMPLPTRTGIIKGLRHGLPIDSYRKPNANSSQPRAALDNSQQTARRTVARANSLPVIAPDSRTAGSLQRSSSFAEAASSSQTMGSSQSNGSSSQQEPLATALRDRIQERQRTIASSATAAATVNSSSTAAGDEKSSLAALVGSNGGVPVSALITPTAPRMNKRPRSAQTREIIDLISSDEEEEDAEIAKRVDNGEGASKPQSETTTRPPTSSEPLARQAARVVQSSAAPAASEPRGSAPEITALSSQSSEPTLGYDGRLPFLSRCFPVIEFDPSDFAPGDAAHAARAARANRPSLAAAVGASSASSINQTSVPGVEAATSSIPVAQSNARPIPEQQRTDAPVRQQTPSVIAGRNPVPPTPPVIQPSVVASTVPSRRPSTLKRTASGVCEDQAIELGDDEDSQEQISTRDGLFQSRVFQSIEFNPRDFSTVQDGLHVARRSKATATQNDLPPRVGGPGADPAASGAELGTASRGQSVVAGDAPRVSGPLTQPSAPAKAPLPLVVTERSNAPTNVPLRVSTSVEQQPRLPTGNTSSKPSNQPSSASSSDPPRPVHIDNATVPLPRTPFEEAAVERPRTAASPSVPSDAQPIVSERLSAPVSLPTQAAASNVSRTAASKPVNAEGASGPKPSSQQTQGAWSIPFRSVSVPPHPAKSSDQTPKEPQVPAAQSPSTSSIAASQLPPSSTGSATTVSSSVPAPSTTTMQQLSDTTVSSAPALNGSKQPTMLQPRKKNTPVAVVSLSSEPQSMKKDVDTGAGKAAAKEKMQIHAIISVKKMAKPAALGDCNADFMIFMKDFVEGDEDEPMNDEDVTRQLQQQLLEMVDLTNLSDSDEDDHSSDGDDISEAPTPTALVLRNVQTHTTESLSSELLEPPHQVGNSPVPTQQLQGDATGPVGALKIDRRRIARQLEPCVLCEEKKWVKTLIHCKECKKYYHKKCAKEYGDEKICWNCELDGMIDDSELTETARDEVVDMLSTLRSSKRDTRKRKRSEATDGDANAPRDVEESKGEENDDSADESGSDIENEAGERANPLLTGAATKSMQRWKAFLDVSTSTVDKSFQEVTKRITEELLSNEQKSKYSRGFTTPESFQAAISEVLDNYAELQDQLDRESRDKPRGTTTAREDTAGTDSVASVSDAVAAGGISENDSAALTTTTLNLSSTAPTAPTATSAAAAEQSAEPTQIQREVVILDGV</sequence>
<feature type="region of interest" description="Disordered" evidence="1">
    <location>
        <begin position="1246"/>
        <end position="1274"/>
    </location>
</feature>
<feature type="compositionally biased region" description="Low complexity" evidence="1">
    <location>
        <begin position="56"/>
        <end position="84"/>
    </location>
</feature>
<feature type="region of interest" description="Disordered" evidence="1">
    <location>
        <begin position="918"/>
        <end position="938"/>
    </location>
</feature>
<feature type="compositionally biased region" description="Polar residues" evidence="1">
    <location>
        <begin position="601"/>
        <end position="615"/>
    </location>
</feature>
<feature type="region of interest" description="Disordered" evidence="1">
    <location>
        <begin position="113"/>
        <end position="191"/>
    </location>
</feature>
<dbReference type="EMBL" id="GL376611">
    <property type="status" value="NOT_ANNOTATED_CDS"/>
    <property type="molecule type" value="Genomic_DNA"/>
</dbReference>
<feature type="compositionally biased region" description="Low complexity" evidence="1">
    <location>
        <begin position="162"/>
        <end position="187"/>
    </location>
</feature>
<feature type="compositionally biased region" description="Low complexity" evidence="1">
    <location>
        <begin position="292"/>
        <end position="306"/>
    </location>
</feature>
<feature type="compositionally biased region" description="Polar residues" evidence="1">
    <location>
        <begin position="794"/>
        <end position="816"/>
    </location>
</feature>
<dbReference type="CDD" id="cd15489">
    <property type="entry name" value="PHD_SF"/>
    <property type="match status" value="1"/>
</dbReference>
<feature type="region of interest" description="Disordered" evidence="1">
    <location>
        <begin position="267"/>
        <end position="345"/>
    </location>
</feature>
<feature type="compositionally biased region" description="Low complexity" evidence="1">
    <location>
        <begin position="625"/>
        <end position="639"/>
    </location>
</feature>
<feature type="compositionally biased region" description="Low complexity" evidence="1">
    <location>
        <begin position="206"/>
        <end position="222"/>
    </location>
</feature>
<accession>K3X3D7</accession>
<feature type="compositionally biased region" description="Polar residues" evidence="1">
    <location>
        <begin position="965"/>
        <end position="977"/>
    </location>
</feature>
<name>K3X3D7_GLOUD</name>
<feature type="compositionally biased region" description="Acidic residues" evidence="1">
    <location>
        <begin position="919"/>
        <end position="933"/>
    </location>
</feature>
<feature type="compositionally biased region" description="Polar residues" evidence="1">
    <location>
        <begin position="119"/>
        <end position="137"/>
    </location>
</feature>
<dbReference type="HOGENOM" id="CLU_263040_0_0_1"/>
<feature type="region of interest" description="Disordered" evidence="1">
    <location>
        <begin position="1067"/>
        <end position="1125"/>
    </location>
</feature>
<feature type="region of interest" description="Disordered" evidence="1">
    <location>
        <begin position="1"/>
        <end position="34"/>
    </location>
</feature>
<feature type="compositionally biased region" description="Polar residues" evidence="1">
    <location>
        <begin position="461"/>
        <end position="474"/>
    </location>
</feature>
<feature type="compositionally biased region" description="Polar residues" evidence="1">
    <location>
        <begin position="757"/>
        <end position="768"/>
    </location>
</feature>
<feature type="compositionally biased region" description="Polar residues" evidence="1">
    <location>
        <begin position="719"/>
        <end position="728"/>
    </location>
</feature>
<feature type="region of interest" description="Disordered" evidence="1">
    <location>
        <begin position="601"/>
        <end position="655"/>
    </location>
</feature>
<protein>
    <submittedName>
        <fullName evidence="2">Uncharacterized protein</fullName>
    </submittedName>
</protein>
<feature type="region of interest" description="Disordered" evidence="1">
    <location>
        <begin position="414"/>
        <end position="477"/>
    </location>
</feature>
<evidence type="ECO:0000313" key="3">
    <source>
        <dbReference type="Proteomes" id="UP000019132"/>
    </source>
</evidence>
<proteinExistence type="predicted"/>
<feature type="compositionally biased region" description="Acidic residues" evidence="1">
    <location>
        <begin position="1098"/>
        <end position="1113"/>
    </location>
</feature>
<evidence type="ECO:0000313" key="2">
    <source>
        <dbReference type="EnsemblProtists" id="PYU1_T011736"/>
    </source>
</evidence>
<feature type="region of interest" description="Disordered" evidence="1">
    <location>
        <begin position="55"/>
        <end position="84"/>
    </location>
</feature>
<feature type="region of interest" description="Disordered" evidence="1">
    <location>
        <begin position="532"/>
        <end position="588"/>
    </location>
</feature>
<feature type="compositionally biased region" description="Polar residues" evidence="1">
    <location>
        <begin position="693"/>
        <end position="705"/>
    </location>
</feature>
<dbReference type="Proteomes" id="UP000019132">
    <property type="component" value="Unassembled WGS sequence"/>
</dbReference>